<reference evidence="2 3" key="1">
    <citation type="submission" date="2016-10" db="EMBL/GenBank/DDBJ databases">
        <authorList>
            <person name="de Groot N.N."/>
        </authorList>
    </citation>
    <scope>NUCLEOTIDE SEQUENCE [LARGE SCALE GENOMIC DNA]</scope>
    <source>
        <strain evidence="2 3">DSM 10495</strain>
    </source>
</reference>
<dbReference type="EMBL" id="FNSN01000003">
    <property type="protein sequence ID" value="SEB46017.1"/>
    <property type="molecule type" value="Genomic_DNA"/>
</dbReference>
<dbReference type="NCBIfam" id="NF037959">
    <property type="entry name" value="MFS_SpdSyn"/>
    <property type="match status" value="1"/>
</dbReference>
<protein>
    <submittedName>
        <fullName evidence="2">Spermidine synthase</fullName>
    </submittedName>
</protein>
<dbReference type="Proteomes" id="UP000182652">
    <property type="component" value="Unassembled WGS sequence"/>
</dbReference>
<dbReference type="PANTHER" id="PTHR43317">
    <property type="entry name" value="THERMOSPERMINE SYNTHASE ACAULIS5"/>
    <property type="match status" value="1"/>
</dbReference>
<keyword evidence="1" id="KW-0620">Polyamine biosynthesis</keyword>
<dbReference type="Gene3D" id="3.40.50.150">
    <property type="entry name" value="Vaccinia Virus protein VP39"/>
    <property type="match status" value="1"/>
</dbReference>
<dbReference type="AlphaFoldDB" id="A0A1H4JIM0"/>
<dbReference type="SUPFAM" id="SSF53335">
    <property type="entry name" value="S-adenosyl-L-methionine-dependent methyltransferases"/>
    <property type="match status" value="1"/>
</dbReference>
<keyword evidence="3" id="KW-1185">Reference proteome</keyword>
<dbReference type="STRING" id="156980.SAMN04489745_0200"/>
<accession>A0A1H4JIM0</accession>
<evidence type="ECO:0000256" key="1">
    <source>
        <dbReference type="ARBA" id="ARBA00023115"/>
    </source>
</evidence>
<name>A0A1H4JIM0_9MICC</name>
<evidence type="ECO:0000313" key="2">
    <source>
        <dbReference type="EMBL" id="SEB46017.1"/>
    </source>
</evidence>
<evidence type="ECO:0000313" key="3">
    <source>
        <dbReference type="Proteomes" id="UP000182652"/>
    </source>
</evidence>
<gene>
    <name evidence="2" type="ORF">SAMN04489745_0200</name>
</gene>
<sequence>MKQGQKAQPTGPVEGVHPVDQGEAELIRDLDLANGWLLRLNGVQSSHIDLDDPGHLSFEYMRWIAALIEDRWAPGTSDRVRLLHLGGAACSLARYFHHVYPESRQVVVELDAALATAVRGWFDLPRAPFLRIRVGEARAVTETLSPASRDVVIRDVFAQGVTPASLTSREFTEHVARVLGPDGMYVVNCGSAPDLKAAREEAATIASVFPHTAIVADAPMLKGRRFGNVIIAGSFTAFPGSASMVRTLLGGGVPAQYLDDARVRDFARDAAVRHDAPSS</sequence>
<dbReference type="GO" id="GO:0006596">
    <property type="term" value="P:polyamine biosynthetic process"/>
    <property type="evidence" value="ECO:0007669"/>
    <property type="project" value="UniProtKB-KW"/>
</dbReference>
<dbReference type="PANTHER" id="PTHR43317:SF1">
    <property type="entry name" value="THERMOSPERMINE SYNTHASE ACAULIS5"/>
    <property type="match status" value="1"/>
</dbReference>
<dbReference type="InterPro" id="IPR029063">
    <property type="entry name" value="SAM-dependent_MTases_sf"/>
</dbReference>
<dbReference type="RefSeq" id="WP_174521292.1">
    <property type="nucleotide sequence ID" value="NZ_FNSN01000003.1"/>
</dbReference>
<organism evidence="2 3">
    <name type="scientific">Arthrobacter woluwensis</name>
    <dbReference type="NCBI Taxonomy" id="156980"/>
    <lineage>
        <taxon>Bacteria</taxon>
        <taxon>Bacillati</taxon>
        <taxon>Actinomycetota</taxon>
        <taxon>Actinomycetes</taxon>
        <taxon>Micrococcales</taxon>
        <taxon>Micrococcaceae</taxon>
        <taxon>Arthrobacter</taxon>
    </lineage>
</organism>
<proteinExistence type="predicted"/>